<keyword evidence="1" id="KW-0732">Signal</keyword>
<dbReference type="KEGG" id="talb:FTW19_23635"/>
<sequence length="226" mass="25773">MNRCYLAAVLLLATTAFSQIRENAARFVTWQPMDVSAFEDGYKRHLAWHRSASDPWTWYGWTIISGDRYGTFIDATMFHQWPDFDNPVKPAEDAADNAMNVFPHAQIRSVVSYEVMSPLTVFRPQDIESYPLMSFFTLRLRPGAESAFEHAAIGVMRSIGGPHAILRPVTGATDYLLLLPARNSIDLPENAEIFRRLVAAMPQDAVIDTRLELARFRRDMSYWPQS</sequence>
<feature type="signal peptide" evidence="1">
    <location>
        <begin position="1"/>
        <end position="18"/>
    </location>
</feature>
<keyword evidence="3" id="KW-1185">Reference proteome</keyword>
<protein>
    <recommendedName>
        <fullName evidence="4">NIPSNAP domain-containing protein</fullName>
    </recommendedName>
</protein>
<dbReference type="Proteomes" id="UP000321820">
    <property type="component" value="Chromosome"/>
</dbReference>
<evidence type="ECO:0008006" key="4">
    <source>
        <dbReference type="Google" id="ProtNLM"/>
    </source>
</evidence>
<name>A0A5B9EEW0_9BACT</name>
<dbReference type="RefSeq" id="WP_147650020.1">
    <property type="nucleotide sequence ID" value="NZ_CP042806.1"/>
</dbReference>
<feature type="chain" id="PRO_5022955587" description="NIPSNAP domain-containing protein" evidence="1">
    <location>
        <begin position="19"/>
        <end position="226"/>
    </location>
</feature>
<accession>A0A5B9EEW0</accession>
<reference evidence="2 3" key="1">
    <citation type="submission" date="2019-08" db="EMBL/GenBank/DDBJ databases">
        <title>Complete genome sequence of Terriglobus albidus strain ORNL.</title>
        <authorList>
            <person name="Podar M."/>
        </authorList>
    </citation>
    <scope>NUCLEOTIDE SEQUENCE [LARGE SCALE GENOMIC DNA]</scope>
    <source>
        <strain evidence="2 3">ORNL</strain>
    </source>
</reference>
<dbReference type="OrthoDB" id="795133at2"/>
<organism evidence="2 3">
    <name type="scientific">Terriglobus albidus</name>
    <dbReference type="NCBI Taxonomy" id="1592106"/>
    <lineage>
        <taxon>Bacteria</taxon>
        <taxon>Pseudomonadati</taxon>
        <taxon>Acidobacteriota</taxon>
        <taxon>Terriglobia</taxon>
        <taxon>Terriglobales</taxon>
        <taxon>Acidobacteriaceae</taxon>
        <taxon>Terriglobus</taxon>
    </lineage>
</organism>
<evidence type="ECO:0000313" key="3">
    <source>
        <dbReference type="Proteomes" id="UP000321820"/>
    </source>
</evidence>
<proteinExistence type="predicted"/>
<gene>
    <name evidence="2" type="ORF">FTW19_23635</name>
</gene>
<evidence type="ECO:0000256" key="1">
    <source>
        <dbReference type="SAM" id="SignalP"/>
    </source>
</evidence>
<dbReference type="EMBL" id="CP042806">
    <property type="protein sequence ID" value="QEE30723.1"/>
    <property type="molecule type" value="Genomic_DNA"/>
</dbReference>
<dbReference type="AlphaFoldDB" id="A0A5B9EEW0"/>
<evidence type="ECO:0000313" key="2">
    <source>
        <dbReference type="EMBL" id="QEE30723.1"/>
    </source>
</evidence>